<sequence length="53" mass="6571">MQRFVEKQNIARSERLLFEQFCEKSHVIIREQLLVSKRRLLLDLGQQMRGRRW</sequence>
<keyword evidence="4" id="KW-1185">Reference proteome</keyword>
<evidence type="ECO:0000313" key="3">
    <source>
        <dbReference type="Proteomes" id="UP000673383"/>
    </source>
</evidence>
<evidence type="ECO:0000313" key="4">
    <source>
        <dbReference type="Proteomes" id="UP001565471"/>
    </source>
</evidence>
<gene>
    <name evidence="2" type="ORF">ABIF29_002009</name>
    <name evidence="1" type="ORF">JOH49_008949</name>
</gene>
<dbReference type="AlphaFoldDB" id="A0A8I2CB71"/>
<comment type="caution">
    <text evidence="1">The sequence shown here is derived from an EMBL/GenBank/DDBJ whole genome shotgun (WGS) entry which is preliminary data.</text>
</comment>
<accession>A0A8I2CB71</accession>
<dbReference type="EMBL" id="JAFICZ010000001">
    <property type="protein sequence ID" value="MBP1299196.1"/>
    <property type="molecule type" value="Genomic_DNA"/>
</dbReference>
<name>A0A8I2CB71_BRAEL</name>
<organism evidence="1 3">
    <name type="scientific">Bradyrhizobium elkanii</name>
    <dbReference type="NCBI Taxonomy" id="29448"/>
    <lineage>
        <taxon>Bacteria</taxon>
        <taxon>Pseudomonadati</taxon>
        <taxon>Pseudomonadota</taxon>
        <taxon>Alphaproteobacteria</taxon>
        <taxon>Hyphomicrobiales</taxon>
        <taxon>Nitrobacteraceae</taxon>
        <taxon>Bradyrhizobium</taxon>
    </lineage>
</organism>
<dbReference type="RefSeq" id="WP_016842468.1">
    <property type="nucleotide sequence ID" value="NZ_CP126026.1"/>
</dbReference>
<dbReference type="Proteomes" id="UP000673383">
    <property type="component" value="Unassembled WGS sequence"/>
</dbReference>
<dbReference type="Proteomes" id="UP001565471">
    <property type="component" value="Unassembled WGS sequence"/>
</dbReference>
<reference evidence="2 4" key="2">
    <citation type="submission" date="2024-07" db="EMBL/GenBank/DDBJ databases">
        <title>Genomic Encyclopedia of Type Strains, Phase V (KMG-V): Genome sequencing to study the core and pangenomes of soil and plant-associated prokaryotes.</title>
        <authorList>
            <person name="Whitman W."/>
        </authorList>
    </citation>
    <scope>NUCLEOTIDE SEQUENCE [LARGE SCALE GENOMIC DNA]</scope>
    <source>
        <strain evidence="2 4">USDA 415</strain>
    </source>
</reference>
<evidence type="ECO:0000313" key="1">
    <source>
        <dbReference type="EMBL" id="MBP1299196.1"/>
    </source>
</evidence>
<proteinExistence type="predicted"/>
<reference evidence="1" key="1">
    <citation type="submission" date="2021-02" db="EMBL/GenBank/DDBJ databases">
        <title>Genomic Encyclopedia of Type Strains, Phase IV (KMG-V): Genome sequencing to study the core and pangenomes of soil and plant-associated prokaryotes.</title>
        <authorList>
            <person name="Whitman W."/>
        </authorList>
    </citation>
    <scope>NUCLEOTIDE SEQUENCE</scope>
    <source>
        <strain evidence="1">USDA 406</strain>
    </source>
</reference>
<protein>
    <submittedName>
        <fullName evidence="1">Uncharacterized protein</fullName>
    </submittedName>
</protein>
<evidence type="ECO:0000313" key="2">
    <source>
        <dbReference type="EMBL" id="MEY9315210.1"/>
    </source>
</evidence>
<dbReference type="EMBL" id="JBGBZA010000002">
    <property type="protein sequence ID" value="MEY9315210.1"/>
    <property type="molecule type" value="Genomic_DNA"/>
</dbReference>